<feature type="transmembrane region" description="Helical" evidence="10">
    <location>
        <begin position="1009"/>
        <end position="1031"/>
    </location>
</feature>
<keyword evidence="4" id="KW-1003">Cell membrane</keyword>
<dbReference type="GO" id="GO:0042910">
    <property type="term" value="F:xenobiotic transmembrane transporter activity"/>
    <property type="evidence" value="ECO:0007669"/>
    <property type="project" value="TreeGrafter"/>
</dbReference>
<proteinExistence type="inferred from homology"/>
<feature type="transmembrane region" description="Helical" evidence="10">
    <location>
        <begin position="12"/>
        <end position="31"/>
    </location>
</feature>
<dbReference type="Gene3D" id="3.30.2090.10">
    <property type="entry name" value="Multidrug efflux transporter AcrB TolC docking domain, DN and DC subdomains"/>
    <property type="match status" value="2"/>
</dbReference>
<dbReference type="RefSeq" id="WP_011734359.1">
    <property type="nucleotide sequence ID" value="NC_008609.1"/>
</dbReference>
<gene>
    <name evidence="11" type="ordered locus">Ppro_0411</name>
</gene>
<dbReference type="STRING" id="338966.Ppro_0411"/>
<dbReference type="Gene3D" id="1.20.1640.10">
    <property type="entry name" value="Multidrug efflux transporter AcrB transmembrane domain"/>
    <property type="match status" value="2"/>
</dbReference>
<dbReference type="OrthoDB" id="9807612at2"/>
<sequence>MFSKFFIERPIFATVISLIIVIAGLVAMKALPVAQYPTITPVTIQVTTTYPGADSKTVGDSVAAPIEAQINGADNLLYMTSTSSNTGQMTITAYFALNVDPDIAQVDVQNRVNLAMPQLPDAVKTYGVSVQKKSSSPLMIISLYNKDGRYTPEYVNNYANVYVLDAIKRVNGAGQAQIFGVPDQAMRIWMNPDRMASLGITTSDIQNAVAKQNALFGAGQVGSQPSDKSVQLTFPVVTQSPFVKPSEYENIILRASQDGSAIVRIRDVARAETGRRQYIDDNRLNGYPCAPIIVYQQAGANGLEVSKGVRKVMEDLKKTLPAGIEYTISLDTTEFVRLSIEEVIHTLFEAIVLVILVVYLFLQSFRSTIICTVAVFVSLIGTFAGMLAMGFSINLLTLFGIVLAIGMVVDDAIVVVENVESNMIKKHLPPKEATILAMEQIGTSLIAVVLVMACVFIPAAFLPGTTGQLYKQFAITIVVSVALSGFVALTLTPAMCGFMLKHNPPPQKGFFAWFNRMFDTFTLKFGDAVVLMIKRMTVAFVLLAVMMFGLVHLFKTIPTSFVPNEDQGYIFTQIMMPDAASLNRTSEMAMKVDALFAKNPAVENRTMIGGYSLIDSQYKPNVSTFFVTLKDFKERYSSGDRAKKENAEAVLKQIGGAARTIKDGVTIPIAPPAIPGIGTTGGFEFWIQDKGSGEPARLYEATQQFLAKARQRPELTGLNTTFRAASQQLKAEVDRSKAVLLGVPVEDVYSALQAQFGSIQVSQFNQYSRVWNVILQSDAPYRRTPADITRLYTRSTTGQMVPLSAVVNTSYVTNPDLVPHFNGFPAAQVTGNAQAGFSSGEAIKAMEEVATEVLPQGYSFAWSGMAYEEKKSGGTSAAAFAFGLVIVFLLLAAQFESWTLPGSVMTAVPFGILGALMFNWMRGLSNDVYFQIGLLVLIGLGAKNAVLRVTFAVELREQGLSIMDATVRSGEERFRPIIMTSLAFIFGVLPLAIATGAGANARHSIGTGIMGGMIGEATLAMLYVPLFFYIFDNLTERNKEKKAKKAAAEGRPPDTPQVASLTESHDIHREGGN</sequence>
<keyword evidence="12" id="KW-1185">Reference proteome</keyword>
<evidence type="ECO:0000256" key="8">
    <source>
        <dbReference type="ARBA" id="ARBA00023136"/>
    </source>
</evidence>
<evidence type="ECO:0000313" key="11">
    <source>
        <dbReference type="EMBL" id="ABK98045.1"/>
    </source>
</evidence>
<dbReference type="NCBIfam" id="NF000282">
    <property type="entry name" value="RND_permease_1"/>
    <property type="match status" value="1"/>
</dbReference>
<dbReference type="InterPro" id="IPR001036">
    <property type="entry name" value="Acrflvin-R"/>
</dbReference>
<dbReference type="SUPFAM" id="SSF82866">
    <property type="entry name" value="Multidrug efflux transporter AcrB transmembrane domain"/>
    <property type="match status" value="2"/>
</dbReference>
<reference evidence="11 12" key="1">
    <citation type="submission" date="2006-10" db="EMBL/GenBank/DDBJ databases">
        <title>Complete sequence of chromosome of Pelobacter propionicus DSM 2379.</title>
        <authorList>
            <consortium name="US DOE Joint Genome Institute"/>
            <person name="Copeland A."/>
            <person name="Lucas S."/>
            <person name="Lapidus A."/>
            <person name="Barry K."/>
            <person name="Detter J.C."/>
            <person name="Glavina del Rio T."/>
            <person name="Hammon N."/>
            <person name="Israni S."/>
            <person name="Dalin E."/>
            <person name="Tice H."/>
            <person name="Pitluck S."/>
            <person name="Saunders E."/>
            <person name="Brettin T."/>
            <person name="Bruce D."/>
            <person name="Han C."/>
            <person name="Tapia R."/>
            <person name="Schmutz J."/>
            <person name="Larimer F."/>
            <person name="Land M."/>
            <person name="Hauser L."/>
            <person name="Kyrpides N."/>
            <person name="Kim E."/>
            <person name="Lovley D."/>
            <person name="Richardson P."/>
        </authorList>
    </citation>
    <scope>NUCLEOTIDE SEQUENCE [LARGE SCALE GENOMIC DNA]</scope>
    <source>
        <strain evidence="12">DSM 2379 / NBRC 103807 / OttBd1</strain>
    </source>
</reference>
<feature type="transmembrane region" description="Helical" evidence="10">
    <location>
        <begin position="873"/>
        <end position="892"/>
    </location>
</feature>
<name>A1AL25_PELPD</name>
<keyword evidence="6 10" id="KW-0812">Transmembrane</keyword>
<protein>
    <submittedName>
        <fullName evidence="11">Transporter, hydrophobe/amphiphile efflux-1 (HAE1) family</fullName>
    </submittedName>
</protein>
<feature type="transmembrane region" description="Helical" evidence="10">
    <location>
        <begin position="437"/>
        <end position="461"/>
    </location>
</feature>
<feature type="transmembrane region" description="Helical" evidence="10">
    <location>
        <begin position="473"/>
        <end position="500"/>
    </location>
</feature>
<dbReference type="eggNOG" id="COG0841">
    <property type="taxonomic scope" value="Bacteria"/>
</dbReference>
<keyword evidence="8 10" id="KW-0472">Membrane</keyword>
<evidence type="ECO:0000256" key="6">
    <source>
        <dbReference type="ARBA" id="ARBA00022692"/>
    </source>
</evidence>
<comment type="subcellular location">
    <subcellularLocation>
        <location evidence="1">Cell inner membrane</location>
        <topology evidence="1">Multi-pass membrane protein</topology>
    </subcellularLocation>
</comment>
<feature type="transmembrane region" description="Helical" evidence="10">
    <location>
        <begin position="928"/>
        <end position="953"/>
    </location>
</feature>
<evidence type="ECO:0000313" key="12">
    <source>
        <dbReference type="Proteomes" id="UP000006732"/>
    </source>
</evidence>
<evidence type="ECO:0000256" key="5">
    <source>
        <dbReference type="ARBA" id="ARBA00022519"/>
    </source>
</evidence>
<evidence type="ECO:0000256" key="3">
    <source>
        <dbReference type="ARBA" id="ARBA00022448"/>
    </source>
</evidence>
<dbReference type="AlphaFoldDB" id="A1AL25"/>
<keyword evidence="5" id="KW-0997">Cell inner membrane</keyword>
<evidence type="ECO:0000256" key="2">
    <source>
        <dbReference type="ARBA" id="ARBA00010942"/>
    </source>
</evidence>
<evidence type="ECO:0000256" key="10">
    <source>
        <dbReference type="SAM" id="Phobius"/>
    </source>
</evidence>
<feature type="transmembrane region" description="Helical" evidence="10">
    <location>
        <begin position="369"/>
        <end position="389"/>
    </location>
</feature>
<dbReference type="GO" id="GO:0005886">
    <property type="term" value="C:plasma membrane"/>
    <property type="evidence" value="ECO:0007669"/>
    <property type="project" value="UniProtKB-SubCell"/>
</dbReference>
<dbReference type="GO" id="GO:0009636">
    <property type="term" value="P:response to toxic substance"/>
    <property type="evidence" value="ECO:0007669"/>
    <property type="project" value="UniProtKB-ARBA"/>
</dbReference>
<dbReference type="FunFam" id="3.30.70.1430:FF:000001">
    <property type="entry name" value="Efflux pump membrane transporter"/>
    <property type="match status" value="1"/>
</dbReference>
<dbReference type="FunFam" id="1.20.1640.10:FF:000001">
    <property type="entry name" value="Efflux pump membrane transporter"/>
    <property type="match status" value="1"/>
</dbReference>
<organism evidence="11 12">
    <name type="scientific">Pelobacter propionicus (strain DSM 2379 / NBRC 103807 / OttBd1)</name>
    <dbReference type="NCBI Taxonomy" id="338966"/>
    <lineage>
        <taxon>Bacteria</taxon>
        <taxon>Pseudomonadati</taxon>
        <taxon>Thermodesulfobacteriota</taxon>
        <taxon>Desulfuromonadia</taxon>
        <taxon>Desulfuromonadales</taxon>
        <taxon>Desulfuromonadaceae</taxon>
        <taxon>Pelobacter</taxon>
    </lineage>
</organism>
<dbReference type="KEGG" id="ppd:Ppro_0411"/>
<feature type="transmembrane region" description="Helical" evidence="10">
    <location>
        <begin position="904"/>
        <end position="922"/>
    </location>
</feature>
<dbReference type="EMBL" id="CP000482">
    <property type="protein sequence ID" value="ABK98045.1"/>
    <property type="molecule type" value="Genomic_DNA"/>
</dbReference>
<feature type="transmembrane region" description="Helical" evidence="10">
    <location>
        <begin position="395"/>
        <end position="416"/>
    </location>
</feature>
<accession>A1AL25</accession>
<feature type="region of interest" description="Disordered" evidence="9">
    <location>
        <begin position="1041"/>
        <end position="1073"/>
    </location>
</feature>
<dbReference type="Proteomes" id="UP000006732">
    <property type="component" value="Chromosome"/>
</dbReference>
<feature type="transmembrane region" description="Helical" evidence="10">
    <location>
        <begin position="974"/>
        <end position="997"/>
    </location>
</feature>
<evidence type="ECO:0000256" key="9">
    <source>
        <dbReference type="SAM" id="MobiDB-lite"/>
    </source>
</evidence>
<dbReference type="Gene3D" id="3.30.70.1320">
    <property type="entry name" value="Multidrug efflux transporter AcrB pore domain like"/>
    <property type="match status" value="1"/>
</dbReference>
<feature type="transmembrane region" description="Helical" evidence="10">
    <location>
        <begin position="343"/>
        <end position="362"/>
    </location>
</feature>
<feature type="transmembrane region" description="Helical" evidence="10">
    <location>
        <begin position="536"/>
        <end position="554"/>
    </location>
</feature>
<keyword evidence="7 10" id="KW-1133">Transmembrane helix</keyword>
<evidence type="ECO:0000256" key="1">
    <source>
        <dbReference type="ARBA" id="ARBA00004429"/>
    </source>
</evidence>
<comment type="similarity">
    <text evidence="2">Belongs to the resistance-nodulation-cell division (RND) (TC 2.A.6) family.</text>
</comment>
<feature type="compositionally biased region" description="Basic and acidic residues" evidence="9">
    <location>
        <begin position="1063"/>
        <end position="1073"/>
    </location>
</feature>
<dbReference type="Gene3D" id="3.30.70.1440">
    <property type="entry name" value="Multidrug efflux transporter AcrB pore domain"/>
    <property type="match status" value="1"/>
</dbReference>
<dbReference type="InterPro" id="IPR027463">
    <property type="entry name" value="AcrB_DN_DC_subdom"/>
</dbReference>
<keyword evidence="3" id="KW-0813">Transport</keyword>
<dbReference type="PANTHER" id="PTHR32063:SF13">
    <property type="entry name" value="MULTIDRUG EFFLUX PUMP SUBUNIT ACRB-RELATED"/>
    <property type="match status" value="1"/>
</dbReference>
<dbReference type="GO" id="GO:0015562">
    <property type="term" value="F:efflux transmembrane transporter activity"/>
    <property type="evidence" value="ECO:0007669"/>
    <property type="project" value="InterPro"/>
</dbReference>
<dbReference type="InterPro" id="IPR004764">
    <property type="entry name" value="MdtF-like"/>
</dbReference>
<dbReference type="NCBIfam" id="TIGR00915">
    <property type="entry name" value="2A0602"/>
    <property type="match status" value="1"/>
</dbReference>
<dbReference type="HOGENOM" id="CLU_002755_1_1_7"/>
<evidence type="ECO:0000256" key="4">
    <source>
        <dbReference type="ARBA" id="ARBA00022475"/>
    </source>
</evidence>
<dbReference type="SUPFAM" id="SSF82693">
    <property type="entry name" value="Multidrug efflux transporter AcrB pore domain, PN1, PN2, PC1 and PC2 subdomains"/>
    <property type="match status" value="3"/>
</dbReference>
<evidence type="ECO:0000256" key="7">
    <source>
        <dbReference type="ARBA" id="ARBA00022989"/>
    </source>
</evidence>
<dbReference type="PANTHER" id="PTHR32063">
    <property type="match status" value="1"/>
</dbReference>
<dbReference type="Pfam" id="PF00873">
    <property type="entry name" value="ACR_tran"/>
    <property type="match status" value="1"/>
</dbReference>
<dbReference type="SUPFAM" id="SSF82714">
    <property type="entry name" value="Multidrug efflux transporter AcrB TolC docking domain, DN and DC subdomains"/>
    <property type="match status" value="2"/>
</dbReference>
<dbReference type="PRINTS" id="PR00702">
    <property type="entry name" value="ACRIFLAVINRP"/>
</dbReference>
<dbReference type="Gene3D" id="3.30.70.1430">
    <property type="entry name" value="Multidrug efflux transporter AcrB pore domain"/>
    <property type="match status" value="2"/>
</dbReference>